<name>A0ABW3K5I7_9BACT</name>
<feature type="compositionally biased region" description="Acidic residues" evidence="1">
    <location>
        <begin position="65"/>
        <end position="74"/>
    </location>
</feature>
<comment type="caution">
    <text evidence="2">The sequence shown here is derived from an EMBL/GenBank/DDBJ whole genome shotgun (WGS) entry which is preliminary data.</text>
</comment>
<accession>A0ABW3K5I7</accession>
<dbReference type="RefSeq" id="WP_377581477.1">
    <property type="nucleotide sequence ID" value="NZ_JBHTKA010000007.1"/>
</dbReference>
<proteinExistence type="predicted"/>
<dbReference type="Proteomes" id="UP001597112">
    <property type="component" value="Unassembled WGS sequence"/>
</dbReference>
<organism evidence="2 3">
    <name type="scientific">Ohtaekwangia kribbensis</name>
    <dbReference type="NCBI Taxonomy" id="688913"/>
    <lineage>
        <taxon>Bacteria</taxon>
        <taxon>Pseudomonadati</taxon>
        <taxon>Bacteroidota</taxon>
        <taxon>Cytophagia</taxon>
        <taxon>Cytophagales</taxon>
        <taxon>Fulvivirgaceae</taxon>
        <taxon>Ohtaekwangia</taxon>
    </lineage>
</organism>
<reference evidence="3" key="1">
    <citation type="journal article" date="2019" name="Int. J. Syst. Evol. Microbiol.">
        <title>The Global Catalogue of Microorganisms (GCM) 10K type strain sequencing project: providing services to taxonomists for standard genome sequencing and annotation.</title>
        <authorList>
            <consortium name="The Broad Institute Genomics Platform"/>
            <consortium name="The Broad Institute Genome Sequencing Center for Infectious Disease"/>
            <person name="Wu L."/>
            <person name="Ma J."/>
        </authorList>
    </citation>
    <scope>NUCLEOTIDE SEQUENCE [LARGE SCALE GENOMIC DNA]</scope>
    <source>
        <strain evidence="3">CCUG 58938</strain>
    </source>
</reference>
<gene>
    <name evidence="2" type="ORF">ACFQ21_19530</name>
</gene>
<evidence type="ECO:0000313" key="3">
    <source>
        <dbReference type="Proteomes" id="UP001597112"/>
    </source>
</evidence>
<feature type="compositionally biased region" description="Basic and acidic residues" evidence="1">
    <location>
        <begin position="46"/>
        <end position="57"/>
    </location>
</feature>
<protein>
    <submittedName>
        <fullName evidence="2">Uncharacterized protein</fullName>
    </submittedName>
</protein>
<evidence type="ECO:0000256" key="1">
    <source>
        <dbReference type="SAM" id="MobiDB-lite"/>
    </source>
</evidence>
<feature type="region of interest" description="Disordered" evidence="1">
    <location>
        <begin position="46"/>
        <end position="74"/>
    </location>
</feature>
<sequence length="74" mass="8070">MAKEIAKENPVIDALRKLKEEEAELMVKLKPVQEAIGALEKIVDKSAKKVKPAKDSADASSVEENTPEPVEDAQ</sequence>
<keyword evidence="3" id="KW-1185">Reference proteome</keyword>
<evidence type="ECO:0000313" key="2">
    <source>
        <dbReference type="EMBL" id="MFD1001530.1"/>
    </source>
</evidence>
<dbReference type="EMBL" id="JBHTKA010000007">
    <property type="protein sequence ID" value="MFD1001530.1"/>
    <property type="molecule type" value="Genomic_DNA"/>
</dbReference>